<dbReference type="GO" id="GO:0000398">
    <property type="term" value="P:mRNA splicing, via spliceosome"/>
    <property type="evidence" value="ECO:0007669"/>
    <property type="project" value="InterPro"/>
</dbReference>
<evidence type="ECO:0000313" key="7">
    <source>
        <dbReference type="EMBL" id="KAF8431532.1"/>
    </source>
</evidence>
<feature type="domain" description="C2H2-type" evidence="6">
    <location>
        <begin position="96"/>
        <end position="118"/>
    </location>
</feature>
<dbReference type="PANTHER" id="PTHR45986:SF1">
    <property type="entry name" value="ZINC FINGER MATRIN-TYPE PROTEIN 2"/>
    <property type="match status" value="1"/>
</dbReference>
<dbReference type="GO" id="GO:0046540">
    <property type="term" value="C:U4/U6 x U5 tri-snRNP complex"/>
    <property type="evidence" value="ECO:0007669"/>
    <property type="project" value="TreeGrafter"/>
</dbReference>
<accession>A0AAD4BIT9</accession>
<evidence type="ECO:0000256" key="2">
    <source>
        <dbReference type="ARBA" id="ARBA00022771"/>
    </source>
</evidence>
<sequence length="216" mass="25135">MADESGAYTSKAGDTDFRKKWNKQEYAERAKKKDEEERQRMQENDECMKQGKAPRRGHKEDLPETNRAHETPEQLLELDKNLASRRSWSWSTWLYCDTCSRTYKDTTGYLDHINSRSHLWKLGQTTRMEHSTLEQVRACIALLRERTKEASTAKSFDFDKRLAEVKAQEAARWEEKKTQKQAKKEQAQILLAQESTMGVEEMATVMGFGVFGSTKK</sequence>
<keyword evidence="4" id="KW-0539">Nucleus</keyword>
<evidence type="ECO:0000256" key="3">
    <source>
        <dbReference type="ARBA" id="ARBA00022833"/>
    </source>
</evidence>
<dbReference type="InterPro" id="IPR040107">
    <property type="entry name" value="Snu23"/>
</dbReference>
<evidence type="ECO:0000256" key="1">
    <source>
        <dbReference type="ARBA" id="ARBA00022723"/>
    </source>
</evidence>
<evidence type="ECO:0000313" key="8">
    <source>
        <dbReference type="Proteomes" id="UP001194468"/>
    </source>
</evidence>
<proteinExistence type="predicted"/>
<keyword evidence="2" id="KW-0863">Zinc-finger</keyword>
<feature type="compositionally biased region" description="Basic and acidic residues" evidence="5">
    <location>
        <begin position="19"/>
        <end position="49"/>
    </location>
</feature>
<dbReference type="AlphaFoldDB" id="A0AAD4BIT9"/>
<dbReference type="GO" id="GO:0005681">
    <property type="term" value="C:spliceosomal complex"/>
    <property type="evidence" value="ECO:0007669"/>
    <property type="project" value="InterPro"/>
</dbReference>
<feature type="compositionally biased region" description="Basic and acidic residues" evidence="5">
    <location>
        <begin position="58"/>
        <end position="73"/>
    </location>
</feature>
<dbReference type="EMBL" id="WHUW01000049">
    <property type="protein sequence ID" value="KAF8431532.1"/>
    <property type="molecule type" value="Genomic_DNA"/>
</dbReference>
<comment type="caution">
    <text evidence="7">The sequence shown here is derived from an EMBL/GenBank/DDBJ whole genome shotgun (WGS) entry which is preliminary data.</text>
</comment>
<keyword evidence="8" id="KW-1185">Reference proteome</keyword>
<feature type="region of interest" description="Disordered" evidence="5">
    <location>
        <begin position="19"/>
        <end position="73"/>
    </location>
</feature>
<dbReference type="SUPFAM" id="SSF57667">
    <property type="entry name" value="beta-beta-alpha zinc fingers"/>
    <property type="match status" value="1"/>
</dbReference>
<organism evidence="7 8">
    <name type="scientific">Boletus edulis BED1</name>
    <dbReference type="NCBI Taxonomy" id="1328754"/>
    <lineage>
        <taxon>Eukaryota</taxon>
        <taxon>Fungi</taxon>
        <taxon>Dikarya</taxon>
        <taxon>Basidiomycota</taxon>
        <taxon>Agaricomycotina</taxon>
        <taxon>Agaricomycetes</taxon>
        <taxon>Agaricomycetidae</taxon>
        <taxon>Boletales</taxon>
        <taxon>Boletineae</taxon>
        <taxon>Boletaceae</taxon>
        <taxon>Boletoideae</taxon>
        <taxon>Boletus</taxon>
    </lineage>
</organism>
<dbReference type="Proteomes" id="UP001194468">
    <property type="component" value="Unassembled WGS sequence"/>
</dbReference>
<evidence type="ECO:0000259" key="6">
    <source>
        <dbReference type="PROSITE" id="PS00028"/>
    </source>
</evidence>
<protein>
    <recommendedName>
        <fullName evidence="6">C2H2-type domain-containing protein</fullName>
    </recommendedName>
</protein>
<evidence type="ECO:0000256" key="4">
    <source>
        <dbReference type="ARBA" id="ARBA00023242"/>
    </source>
</evidence>
<gene>
    <name evidence="7" type="ORF">L210DRAFT_3722479</name>
</gene>
<dbReference type="PANTHER" id="PTHR45986">
    <property type="entry name" value="ZINC FINGER MATRIN-TYPE PROTEIN 2"/>
    <property type="match status" value="1"/>
</dbReference>
<dbReference type="InterPro" id="IPR013087">
    <property type="entry name" value="Znf_C2H2_type"/>
</dbReference>
<name>A0AAD4BIT9_BOLED</name>
<evidence type="ECO:0000256" key="5">
    <source>
        <dbReference type="SAM" id="MobiDB-lite"/>
    </source>
</evidence>
<reference evidence="7" key="2">
    <citation type="journal article" date="2020" name="Nat. Commun.">
        <title>Large-scale genome sequencing of mycorrhizal fungi provides insights into the early evolution of symbiotic traits.</title>
        <authorList>
            <person name="Miyauchi S."/>
            <person name="Kiss E."/>
            <person name="Kuo A."/>
            <person name="Drula E."/>
            <person name="Kohler A."/>
            <person name="Sanchez-Garcia M."/>
            <person name="Morin E."/>
            <person name="Andreopoulos B."/>
            <person name="Barry K.W."/>
            <person name="Bonito G."/>
            <person name="Buee M."/>
            <person name="Carver A."/>
            <person name="Chen C."/>
            <person name="Cichocki N."/>
            <person name="Clum A."/>
            <person name="Culley D."/>
            <person name="Crous P.W."/>
            <person name="Fauchery L."/>
            <person name="Girlanda M."/>
            <person name="Hayes R.D."/>
            <person name="Keri Z."/>
            <person name="LaButti K."/>
            <person name="Lipzen A."/>
            <person name="Lombard V."/>
            <person name="Magnuson J."/>
            <person name="Maillard F."/>
            <person name="Murat C."/>
            <person name="Nolan M."/>
            <person name="Ohm R.A."/>
            <person name="Pangilinan J."/>
            <person name="Pereira M.F."/>
            <person name="Perotto S."/>
            <person name="Peter M."/>
            <person name="Pfister S."/>
            <person name="Riley R."/>
            <person name="Sitrit Y."/>
            <person name="Stielow J.B."/>
            <person name="Szollosi G."/>
            <person name="Zifcakova L."/>
            <person name="Stursova M."/>
            <person name="Spatafora J.W."/>
            <person name="Tedersoo L."/>
            <person name="Vaario L.M."/>
            <person name="Yamada A."/>
            <person name="Yan M."/>
            <person name="Wang P."/>
            <person name="Xu J."/>
            <person name="Bruns T."/>
            <person name="Baldrian P."/>
            <person name="Vilgalys R."/>
            <person name="Dunand C."/>
            <person name="Henrissat B."/>
            <person name="Grigoriev I.V."/>
            <person name="Hibbett D."/>
            <person name="Nagy L.G."/>
            <person name="Martin F.M."/>
        </authorList>
    </citation>
    <scope>NUCLEOTIDE SEQUENCE</scope>
    <source>
        <strain evidence="7">BED1</strain>
    </source>
</reference>
<dbReference type="GO" id="GO:0008270">
    <property type="term" value="F:zinc ion binding"/>
    <property type="evidence" value="ECO:0007669"/>
    <property type="project" value="UniProtKB-KW"/>
</dbReference>
<keyword evidence="1" id="KW-0479">Metal-binding</keyword>
<dbReference type="PROSITE" id="PS00028">
    <property type="entry name" value="ZINC_FINGER_C2H2_1"/>
    <property type="match status" value="1"/>
</dbReference>
<reference evidence="7" key="1">
    <citation type="submission" date="2019-10" db="EMBL/GenBank/DDBJ databases">
        <authorList>
            <consortium name="DOE Joint Genome Institute"/>
            <person name="Kuo A."/>
            <person name="Miyauchi S."/>
            <person name="Kiss E."/>
            <person name="Drula E."/>
            <person name="Kohler A."/>
            <person name="Sanchez-Garcia M."/>
            <person name="Andreopoulos B."/>
            <person name="Barry K.W."/>
            <person name="Bonito G."/>
            <person name="Buee M."/>
            <person name="Carver A."/>
            <person name="Chen C."/>
            <person name="Cichocki N."/>
            <person name="Clum A."/>
            <person name="Culley D."/>
            <person name="Crous P.W."/>
            <person name="Fauchery L."/>
            <person name="Girlanda M."/>
            <person name="Hayes R."/>
            <person name="Keri Z."/>
            <person name="LaButti K."/>
            <person name="Lipzen A."/>
            <person name="Lombard V."/>
            <person name="Magnuson J."/>
            <person name="Maillard F."/>
            <person name="Morin E."/>
            <person name="Murat C."/>
            <person name="Nolan M."/>
            <person name="Ohm R."/>
            <person name="Pangilinan J."/>
            <person name="Pereira M."/>
            <person name="Perotto S."/>
            <person name="Peter M."/>
            <person name="Riley R."/>
            <person name="Sitrit Y."/>
            <person name="Stielow B."/>
            <person name="Szollosi G."/>
            <person name="Zifcakova L."/>
            <person name="Stursova M."/>
            <person name="Spatafora J.W."/>
            <person name="Tedersoo L."/>
            <person name="Vaario L.-M."/>
            <person name="Yamada A."/>
            <person name="Yan M."/>
            <person name="Wang P."/>
            <person name="Xu J."/>
            <person name="Bruns T."/>
            <person name="Baldrian P."/>
            <person name="Vilgalys R."/>
            <person name="Henrissat B."/>
            <person name="Grigoriev I.V."/>
            <person name="Hibbett D."/>
            <person name="Nagy L.G."/>
            <person name="Martin F.M."/>
        </authorList>
    </citation>
    <scope>NUCLEOTIDE SEQUENCE</scope>
    <source>
        <strain evidence="7">BED1</strain>
    </source>
</reference>
<keyword evidence="3" id="KW-0862">Zinc</keyword>
<dbReference type="InterPro" id="IPR036236">
    <property type="entry name" value="Znf_C2H2_sf"/>
</dbReference>